<dbReference type="InterPro" id="IPR040632">
    <property type="entry name" value="Sulfotransfer_4"/>
</dbReference>
<accession>A0A9W9Z0G4</accession>
<organism evidence="2 3">
    <name type="scientific">Desmophyllum pertusum</name>
    <dbReference type="NCBI Taxonomy" id="174260"/>
    <lineage>
        <taxon>Eukaryota</taxon>
        <taxon>Metazoa</taxon>
        <taxon>Cnidaria</taxon>
        <taxon>Anthozoa</taxon>
        <taxon>Hexacorallia</taxon>
        <taxon>Scleractinia</taxon>
        <taxon>Caryophylliina</taxon>
        <taxon>Caryophylliidae</taxon>
        <taxon>Desmophyllum</taxon>
    </lineage>
</organism>
<dbReference type="Proteomes" id="UP001163046">
    <property type="component" value="Unassembled WGS sequence"/>
</dbReference>
<comment type="caution">
    <text evidence="2">The sequence shown here is derived from an EMBL/GenBank/DDBJ whole genome shotgun (WGS) entry which is preliminary data.</text>
</comment>
<gene>
    <name evidence="2" type="ORF">OS493_021493</name>
</gene>
<evidence type="ECO:0000313" key="3">
    <source>
        <dbReference type="Proteomes" id="UP001163046"/>
    </source>
</evidence>
<dbReference type="EMBL" id="MU826839">
    <property type="protein sequence ID" value="KAJ7372064.1"/>
    <property type="molecule type" value="Genomic_DNA"/>
</dbReference>
<sequence>MKVICAGLPKTGTKSLAKALRILGYTVYDYREHRDFHMDEWLDIYCQGKRPDFASMYKDADAVTDIPPAMWFQEIYEAFPDAKVILSVRDNEEVWAPSMGKQLELLQTLGGRLQRVALLWLAPIAAPTYLLFHLKEKLFLDTNLTAFLGSLNWKSTVLFKKKYREHNHRVQAVIPKDKLLIYNVKQGWQPLCEFLGCDMPQQEFPRENVACSISYITLSKKIQDFKRNAFVLLAFLVLLASVFYLYL</sequence>
<feature type="transmembrane region" description="Helical" evidence="1">
    <location>
        <begin position="229"/>
        <end position="246"/>
    </location>
</feature>
<keyword evidence="3" id="KW-1185">Reference proteome</keyword>
<dbReference type="SUPFAM" id="SSF52540">
    <property type="entry name" value="P-loop containing nucleoside triphosphate hydrolases"/>
    <property type="match status" value="1"/>
</dbReference>
<dbReference type="InterPro" id="IPR027417">
    <property type="entry name" value="P-loop_NTPase"/>
</dbReference>
<dbReference type="OrthoDB" id="272681at2759"/>
<evidence type="ECO:0000256" key="1">
    <source>
        <dbReference type="SAM" id="Phobius"/>
    </source>
</evidence>
<dbReference type="PANTHER" id="PTHR36978:SF4">
    <property type="entry name" value="P-LOOP CONTAINING NUCLEOSIDE TRIPHOSPHATE HYDROLASE PROTEIN"/>
    <property type="match status" value="1"/>
</dbReference>
<keyword evidence="1" id="KW-0812">Transmembrane</keyword>
<dbReference type="Pfam" id="PF17784">
    <property type="entry name" value="Sulfotransfer_4"/>
    <property type="match status" value="1"/>
</dbReference>
<protein>
    <submittedName>
        <fullName evidence="2">Uncharacterized protein</fullName>
    </submittedName>
</protein>
<keyword evidence="1" id="KW-1133">Transmembrane helix</keyword>
<proteinExistence type="predicted"/>
<name>A0A9W9Z0G4_9CNID</name>
<dbReference type="PANTHER" id="PTHR36978">
    <property type="entry name" value="P-LOOP CONTAINING NUCLEOTIDE TRIPHOSPHATE HYDROLASE"/>
    <property type="match status" value="1"/>
</dbReference>
<evidence type="ECO:0000313" key="2">
    <source>
        <dbReference type="EMBL" id="KAJ7372064.1"/>
    </source>
</evidence>
<keyword evidence="1" id="KW-0472">Membrane</keyword>
<dbReference type="AlphaFoldDB" id="A0A9W9Z0G4"/>
<dbReference type="Gene3D" id="3.40.50.300">
    <property type="entry name" value="P-loop containing nucleotide triphosphate hydrolases"/>
    <property type="match status" value="1"/>
</dbReference>
<reference evidence="2" key="1">
    <citation type="submission" date="2023-01" db="EMBL/GenBank/DDBJ databases">
        <title>Genome assembly of the deep-sea coral Lophelia pertusa.</title>
        <authorList>
            <person name="Herrera S."/>
            <person name="Cordes E."/>
        </authorList>
    </citation>
    <scope>NUCLEOTIDE SEQUENCE</scope>
    <source>
        <strain evidence="2">USNM1676648</strain>
        <tissue evidence="2">Polyp</tissue>
    </source>
</reference>